<feature type="non-terminal residue" evidence="2">
    <location>
        <position position="78"/>
    </location>
</feature>
<keyword evidence="3" id="KW-1185">Reference proteome</keyword>
<dbReference type="Proteomes" id="UP001266305">
    <property type="component" value="Unassembled WGS sequence"/>
</dbReference>
<sequence length="78" mass="8282">MTGDNIQLVVCAANKCGSLKEGSSEELLYAQQAEREAAGMLKRDISSSHPQPELEPPEPSVLGILISSSICLASLRGR</sequence>
<reference evidence="2 3" key="1">
    <citation type="submission" date="2023-05" db="EMBL/GenBank/DDBJ databases">
        <title>B98-5 Cell Line De Novo Hybrid Assembly: An Optical Mapping Approach.</title>
        <authorList>
            <person name="Kananen K."/>
            <person name="Auerbach J.A."/>
            <person name="Kautto E."/>
            <person name="Blachly J.S."/>
        </authorList>
    </citation>
    <scope>NUCLEOTIDE SEQUENCE [LARGE SCALE GENOMIC DNA]</scope>
    <source>
        <strain evidence="2">B95-8</strain>
        <tissue evidence="2">Cell line</tissue>
    </source>
</reference>
<accession>A0ABQ9V8V4</accession>
<gene>
    <name evidence="2" type="ORF">P7K49_015299</name>
</gene>
<comment type="caution">
    <text evidence="2">The sequence shown here is derived from an EMBL/GenBank/DDBJ whole genome shotgun (WGS) entry which is preliminary data.</text>
</comment>
<evidence type="ECO:0000313" key="2">
    <source>
        <dbReference type="EMBL" id="KAK2105785.1"/>
    </source>
</evidence>
<name>A0ABQ9V8V4_SAGOE</name>
<feature type="region of interest" description="Disordered" evidence="1">
    <location>
        <begin position="40"/>
        <end position="59"/>
    </location>
</feature>
<evidence type="ECO:0000313" key="3">
    <source>
        <dbReference type="Proteomes" id="UP001266305"/>
    </source>
</evidence>
<protein>
    <submittedName>
        <fullName evidence="2">Uncharacterized protein</fullName>
    </submittedName>
</protein>
<organism evidence="2 3">
    <name type="scientific">Saguinus oedipus</name>
    <name type="common">Cotton-top tamarin</name>
    <name type="synonym">Oedipomidas oedipus</name>
    <dbReference type="NCBI Taxonomy" id="9490"/>
    <lineage>
        <taxon>Eukaryota</taxon>
        <taxon>Metazoa</taxon>
        <taxon>Chordata</taxon>
        <taxon>Craniata</taxon>
        <taxon>Vertebrata</taxon>
        <taxon>Euteleostomi</taxon>
        <taxon>Mammalia</taxon>
        <taxon>Eutheria</taxon>
        <taxon>Euarchontoglires</taxon>
        <taxon>Primates</taxon>
        <taxon>Haplorrhini</taxon>
        <taxon>Platyrrhini</taxon>
        <taxon>Cebidae</taxon>
        <taxon>Callitrichinae</taxon>
        <taxon>Saguinus</taxon>
    </lineage>
</organism>
<proteinExistence type="predicted"/>
<evidence type="ECO:0000256" key="1">
    <source>
        <dbReference type="SAM" id="MobiDB-lite"/>
    </source>
</evidence>
<dbReference type="EMBL" id="JASSZA010000007">
    <property type="protein sequence ID" value="KAK2105785.1"/>
    <property type="molecule type" value="Genomic_DNA"/>
</dbReference>